<feature type="compositionally biased region" description="Polar residues" evidence="1">
    <location>
        <begin position="234"/>
        <end position="252"/>
    </location>
</feature>
<feature type="region of interest" description="Disordered" evidence="1">
    <location>
        <begin position="213"/>
        <end position="270"/>
    </location>
</feature>
<comment type="caution">
    <text evidence="2">The sequence shown here is derived from an EMBL/GenBank/DDBJ whole genome shotgun (WGS) entry which is preliminary data.</text>
</comment>
<dbReference type="EMBL" id="JAPMOS010000025">
    <property type="protein sequence ID" value="KAJ4458778.1"/>
    <property type="molecule type" value="Genomic_DNA"/>
</dbReference>
<evidence type="ECO:0000256" key="1">
    <source>
        <dbReference type="SAM" id="MobiDB-lite"/>
    </source>
</evidence>
<organism evidence="2 3">
    <name type="scientific">Paratrimastix pyriformis</name>
    <dbReference type="NCBI Taxonomy" id="342808"/>
    <lineage>
        <taxon>Eukaryota</taxon>
        <taxon>Metamonada</taxon>
        <taxon>Preaxostyla</taxon>
        <taxon>Paratrimastigidae</taxon>
        <taxon>Paratrimastix</taxon>
    </lineage>
</organism>
<name>A0ABQ8UKN1_9EUKA</name>
<dbReference type="Proteomes" id="UP001141327">
    <property type="component" value="Unassembled WGS sequence"/>
</dbReference>
<keyword evidence="3" id="KW-1185">Reference proteome</keyword>
<evidence type="ECO:0000313" key="2">
    <source>
        <dbReference type="EMBL" id="KAJ4458778.1"/>
    </source>
</evidence>
<accession>A0ABQ8UKN1</accession>
<sequence length="270" mass="30370">MSLRYEFEIYMFEIAKARWLLFCEFFLAYFYRPSTLYSRDPTNQEWSLVLFYAVSDVTLLDYPLTAQTRDRMGGDRAGQRWRQEARSHTERKVDTLSAPSQPQPDSQLLRFHFTSIRVTPAVYSRGSGCDDPHEHPPTPIVVVKQTGPPPLSLEQLRISEAGERHASVVRMAETDRSLFNDEAKMRPPLRRRGSVPRSLPPSFAEAEAEAPLLKGLPSPPPLFSTAFTTSTSSGEFISTGTTATSGQAQSPEFETRKYAADDDVCRGVGR</sequence>
<protein>
    <submittedName>
        <fullName evidence="2">Uncharacterized protein</fullName>
    </submittedName>
</protein>
<proteinExistence type="predicted"/>
<feature type="compositionally biased region" description="Basic and acidic residues" evidence="1">
    <location>
        <begin position="70"/>
        <end position="94"/>
    </location>
</feature>
<feature type="compositionally biased region" description="Basic and acidic residues" evidence="1">
    <location>
        <begin position="253"/>
        <end position="270"/>
    </location>
</feature>
<evidence type="ECO:0000313" key="3">
    <source>
        <dbReference type="Proteomes" id="UP001141327"/>
    </source>
</evidence>
<feature type="compositionally biased region" description="Low complexity" evidence="1">
    <location>
        <begin position="223"/>
        <end position="233"/>
    </location>
</feature>
<gene>
    <name evidence="2" type="ORF">PAPYR_5287</name>
</gene>
<feature type="region of interest" description="Disordered" evidence="1">
    <location>
        <begin position="70"/>
        <end position="103"/>
    </location>
</feature>
<reference evidence="2" key="1">
    <citation type="journal article" date="2022" name="bioRxiv">
        <title>Genomics of Preaxostyla Flagellates Illuminates Evolutionary Transitions and the Path Towards Mitochondrial Loss.</title>
        <authorList>
            <person name="Novak L.V.F."/>
            <person name="Treitli S.C."/>
            <person name="Pyrih J."/>
            <person name="Halakuc P."/>
            <person name="Pipaliya S.V."/>
            <person name="Vacek V."/>
            <person name="Brzon O."/>
            <person name="Soukal P."/>
            <person name="Eme L."/>
            <person name="Dacks J.B."/>
            <person name="Karnkowska A."/>
            <person name="Elias M."/>
            <person name="Hampl V."/>
        </authorList>
    </citation>
    <scope>NUCLEOTIDE SEQUENCE</scope>
    <source>
        <strain evidence="2">RCP-MX</strain>
    </source>
</reference>